<dbReference type="EMBL" id="FZOR01000001">
    <property type="protein sequence ID" value="SNS12597.1"/>
    <property type="molecule type" value="Genomic_DNA"/>
</dbReference>
<feature type="compositionally biased region" description="Acidic residues" evidence="1">
    <location>
        <begin position="1"/>
        <end position="10"/>
    </location>
</feature>
<dbReference type="AlphaFoldDB" id="A0A239BX61"/>
<organism evidence="4 5">
    <name type="scientific">Actinomadura meyerae</name>
    <dbReference type="NCBI Taxonomy" id="240840"/>
    <lineage>
        <taxon>Bacteria</taxon>
        <taxon>Bacillati</taxon>
        <taxon>Actinomycetota</taxon>
        <taxon>Actinomycetes</taxon>
        <taxon>Streptosporangiales</taxon>
        <taxon>Thermomonosporaceae</taxon>
        <taxon>Actinomadura</taxon>
    </lineage>
</organism>
<evidence type="ECO:0000313" key="5">
    <source>
        <dbReference type="Proteomes" id="UP000198318"/>
    </source>
</evidence>
<name>A0A239BX61_9ACTN</name>
<evidence type="ECO:0000313" key="4">
    <source>
        <dbReference type="EMBL" id="SNS12597.1"/>
    </source>
</evidence>
<keyword evidence="2" id="KW-0812">Transmembrane</keyword>
<feature type="compositionally biased region" description="Pro residues" evidence="1">
    <location>
        <begin position="28"/>
        <end position="43"/>
    </location>
</feature>
<keyword evidence="2" id="KW-1133">Transmembrane helix</keyword>
<keyword evidence="5" id="KW-1185">Reference proteome</keyword>
<dbReference type="RefSeq" id="WP_089323863.1">
    <property type="nucleotide sequence ID" value="NZ_FZOR01000001.1"/>
</dbReference>
<reference evidence="4 5" key="1">
    <citation type="submission" date="2017-06" db="EMBL/GenBank/DDBJ databases">
        <authorList>
            <person name="Kim H.J."/>
            <person name="Triplett B.A."/>
        </authorList>
    </citation>
    <scope>NUCLEOTIDE SEQUENCE [LARGE SCALE GENOMIC DNA]</scope>
    <source>
        <strain evidence="4 5">DSM 44715</strain>
    </source>
</reference>
<evidence type="ECO:0000256" key="1">
    <source>
        <dbReference type="SAM" id="MobiDB-lite"/>
    </source>
</evidence>
<evidence type="ECO:0000259" key="3">
    <source>
        <dbReference type="Pfam" id="PF13845"/>
    </source>
</evidence>
<dbReference type="InterPro" id="IPR026004">
    <property type="entry name" value="Septum_form"/>
</dbReference>
<protein>
    <submittedName>
        <fullName evidence="4">Septum formation</fullName>
    </submittedName>
</protein>
<evidence type="ECO:0000256" key="2">
    <source>
        <dbReference type="SAM" id="Phobius"/>
    </source>
</evidence>
<accession>A0A239BX61</accession>
<proteinExistence type="predicted"/>
<dbReference type="Pfam" id="PF13845">
    <property type="entry name" value="Septum_form"/>
    <property type="match status" value="1"/>
</dbReference>
<feature type="domain" description="Septum formation-related" evidence="3">
    <location>
        <begin position="205"/>
        <end position="343"/>
    </location>
</feature>
<feature type="transmembrane region" description="Helical" evidence="2">
    <location>
        <begin position="51"/>
        <end position="76"/>
    </location>
</feature>
<feature type="region of interest" description="Disordered" evidence="1">
    <location>
        <begin position="1"/>
        <end position="44"/>
    </location>
</feature>
<dbReference type="Proteomes" id="UP000198318">
    <property type="component" value="Unassembled WGS sequence"/>
</dbReference>
<dbReference type="OrthoDB" id="3480120at2"/>
<keyword evidence="2" id="KW-0472">Membrane</keyword>
<sequence>MTTPDDDSPDEAAPAWAPPDAPAAEPAAGPPVTGPLPAEPPPADARRTNRLAIAALVTGLLGLILIAAGLAVAAFVQTGRRGEKGTGLAVGGLAASLAWVAAIAAVVTVGPLSPDTSVPARADGKVAVTSMRPGDCFGDFEEGPAGMFARPLPCTTPHQGEIGAEAELPDAPYPGRKEAGDRAWTACRERTQFLEKSRYGKNLLLHVAPPDEDAWNAGDRAATCVMRYTGPGLLPASLDQTMETKTQYTTELKPGDCVKKWNDEGDQPLIPCTEEHEYEVLAVYTMRGGKYPGAKKMEQKALEGCAERGVKVWRANPPLDIADVVWAGPDEVGWNAGNRLIFCLVTGREGPLKRSLVPH</sequence>
<feature type="transmembrane region" description="Helical" evidence="2">
    <location>
        <begin position="88"/>
        <end position="112"/>
    </location>
</feature>
<gene>
    <name evidence="4" type="ORF">SAMN05443665_1001110</name>
</gene>